<dbReference type="Proteomes" id="UP001152797">
    <property type="component" value="Unassembled WGS sequence"/>
</dbReference>
<evidence type="ECO:0000313" key="2">
    <source>
        <dbReference type="EMBL" id="CAI3975013.1"/>
    </source>
</evidence>
<dbReference type="EMBL" id="CAMXCT020000175">
    <property type="protein sequence ID" value="CAL1128388.1"/>
    <property type="molecule type" value="Genomic_DNA"/>
</dbReference>
<comment type="caution">
    <text evidence="2">The sequence shown here is derived from an EMBL/GenBank/DDBJ whole genome shotgun (WGS) entry which is preliminary data.</text>
</comment>
<keyword evidence="4" id="KW-1185">Reference proteome</keyword>
<dbReference type="AlphaFoldDB" id="A0A9P1BKD6"/>
<protein>
    <submittedName>
        <fullName evidence="2">Uncharacterized protein</fullName>
    </submittedName>
</protein>
<reference evidence="3" key="2">
    <citation type="submission" date="2024-04" db="EMBL/GenBank/DDBJ databases">
        <authorList>
            <person name="Chen Y."/>
            <person name="Shah S."/>
            <person name="Dougan E. K."/>
            <person name="Thang M."/>
            <person name="Chan C."/>
        </authorList>
    </citation>
    <scope>NUCLEOTIDE SEQUENCE [LARGE SCALE GENOMIC DNA]</scope>
</reference>
<reference evidence="2" key="1">
    <citation type="submission" date="2022-10" db="EMBL/GenBank/DDBJ databases">
        <authorList>
            <person name="Chen Y."/>
            <person name="Dougan E. K."/>
            <person name="Chan C."/>
            <person name="Rhodes N."/>
            <person name="Thang M."/>
        </authorList>
    </citation>
    <scope>NUCLEOTIDE SEQUENCE</scope>
</reference>
<accession>A0A9P1BKD6</accession>
<name>A0A9P1BKD6_9DINO</name>
<dbReference type="EMBL" id="CAMXCT010000175">
    <property type="protein sequence ID" value="CAI3975013.1"/>
    <property type="molecule type" value="Genomic_DNA"/>
</dbReference>
<evidence type="ECO:0000313" key="3">
    <source>
        <dbReference type="EMBL" id="CAL1128388.1"/>
    </source>
</evidence>
<evidence type="ECO:0000313" key="4">
    <source>
        <dbReference type="Proteomes" id="UP001152797"/>
    </source>
</evidence>
<proteinExistence type="predicted"/>
<evidence type="ECO:0000256" key="1">
    <source>
        <dbReference type="SAM" id="MobiDB-lite"/>
    </source>
</evidence>
<gene>
    <name evidence="2" type="ORF">C1SCF055_LOCUS3375</name>
</gene>
<dbReference type="EMBL" id="CAMXCT030000175">
    <property type="protein sequence ID" value="CAL4762325.1"/>
    <property type="molecule type" value="Genomic_DNA"/>
</dbReference>
<organism evidence="2">
    <name type="scientific">Cladocopium goreaui</name>
    <dbReference type="NCBI Taxonomy" id="2562237"/>
    <lineage>
        <taxon>Eukaryota</taxon>
        <taxon>Sar</taxon>
        <taxon>Alveolata</taxon>
        <taxon>Dinophyceae</taxon>
        <taxon>Suessiales</taxon>
        <taxon>Symbiodiniaceae</taxon>
        <taxon>Cladocopium</taxon>
    </lineage>
</organism>
<sequence>MLRHRRTISHQQEQERRTAEYKARLDSELYQSKLEDQQKQIDQQLQMQHDQFLRQEEMRKRNNMELEEDDVSLMLLDSNIF</sequence>
<feature type="compositionally biased region" description="Basic and acidic residues" evidence="1">
    <location>
        <begin position="12"/>
        <end position="21"/>
    </location>
</feature>
<feature type="region of interest" description="Disordered" evidence="1">
    <location>
        <begin position="1"/>
        <end position="21"/>
    </location>
</feature>